<dbReference type="InterPro" id="IPR004675">
    <property type="entry name" value="AhpD_core"/>
</dbReference>
<dbReference type="AlphaFoldDB" id="A0A7H0VFS7"/>
<dbReference type="RefSeq" id="WP_210759102.1">
    <property type="nucleotide sequence ID" value="NZ_CP060139.1"/>
</dbReference>
<dbReference type="InterPro" id="IPR003779">
    <property type="entry name" value="CMD-like"/>
</dbReference>
<name>A0A7H0VFS7_9FLAO</name>
<sequence>MNTFDVPERHEVAEANQQIFDNLKSKLGFVPNLYASMAHSDTGLANYLQFQGAKTSFSNKEKEVINLVVSEFNQCKYCQAAHTAIGKMNGFSDEQILDIRSAQINWDSKLAALGRLSLAIVASKGKNVDKELSDFYEAGYDRGSLVDLVLAVADKIVMNYLHNIIQIPVDFPAAPELEEALS</sequence>
<organism evidence="2 3">
    <name type="scientific">Croceimicrobium hydrocarbonivorans</name>
    <dbReference type="NCBI Taxonomy" id="2761580"/>
    <lineage>
        <taxon>Bacteria</taxon>
        <taxon>Pseudomonadati</taxon>
        <taxon>Bacteroidota</taxon>
        <taxon>Flavobacteriia</taxon>
        <taxon>Flavobacteriales</taxon>
        <taxon>Owenweeksiaceae</taxon>
        <taxon>Croceimicrobium</taxon>
    </lineage>
</organism>
<dbReference type="InterPro" id="IPR029032">
    <property type="entry name" value="AhpD-like"/>
</dbReference>
<dbReference type="Gene3D" id="1.20.1290.10">
    <property type="entry name" value="AhpD-like"/>
    <property type="match status" value="1"/>
</dbReference>
<feature type="domain" description="Carboxymuconolactone decarboxylase-like" evidence="1">
    <location>
        <begin position="51"/>
        <end position="100"/>
    </location>
</feature>
<protein>
    <submittedName>
        <fullName evidence="2">Carboxymuconolactone decarboxylase family protein</fullName>
    </submittedName>
</protein>
<dbReference type="Proteomes" id="UP000516305">
    <property type="component" value="Chromosome"/>
</dbReference>
<evidence type="ECO:0000313" key="3">
    <source>
        <dbReference type="Proteomes" id="UP000516305"/>
    </source>
</evidence>
<dbReference type="PANTHER" id="PTHR35446">
    <property type="entry name" value="SI:CH211-175M2.5"/>
    <property type="match status" value="1"/>
</dbReference>
<dbReference type="SUPFAM" id="SSF69118">
    <property type="entry name" value="AhpD-like"/>
    <property type="match status" value="1"/>
</dbReference>
<dbReference type="Pfam" id="PF02627">
    <property type="entry name" value="CMD"/>
    <property type="match status" value="1"/>
</dbReference>
<accession>A0A7H0VFS7</accession>
<dbReference type="NCBIfam" id="TIGR00778">
    <property type="entry name" value="ahpD_dom"/>
    <property type="match status" value="1"/>
</dbReference>
<dbReference type="KEGG" id="chyd:H4K34_01665"/>
<evidence type="ECO:0000259" key="1">
    <source>
        <dbReference type="Pfam" id="PF02627"/>
    </source>
</evidence>
<dbReference type="GO" id="GO:0051920">
    <property type="term" value="F:peroxiredoxin activity"/>
    <property type="evidence" value="ECO:0007669"/>
    <property type="project" value="InterPro"/>
</dbReference>
<reference evidence="2 3" key="1">
    <citation type="submission" date="2020-08" db="EMBL/GenBank/DDBJ databases">
        <title>Croceimicrobium hydrocarbonivorans gen. nov., sp. nov., a novel marine bacterium isolated from a bacterial consortium that degrades polyethylene terephthalate.</title>
        <authorList>
            <person name="Liu R."/>
        </authorList>
    </citation>
    <scope>NUCLEOTIDE SEQUENCE [LARGE SCALE GENOMIC DNA]</scope>
    <source>
        <strain evidence="2 3">A20-9</strain>
    </source>
</reference>
<keyword evidence="3" id="KW-1185">Reference proteome</keyword>
<proteinExistence type="predicted"/>
<dbReference type="EMBL" id="CP060139">
    <property type="protein sequence ID" value="QNR24575.1"/>
    <property type="molecule type" value="Genomic_DNA"/>
</dbReference>
<gene>
    <name evidence="2" type="ORF">H4K34_01665</name>
</gene>
<evidence type="ECO:0000313" key="2">
    <source>
        <dbReference type="EMBL" id="QNR24575.1"/>
    </source>
</evidence>
<dbReference type="PANTHER" id="PTHR35446:SF3">
    <property type="entry name" value="CMD DOMAIN-CONTAINING PROTEIN"/>
    <property type="match status" value="1"/>
</dbReference>